<evidence type="ECO:0000256" key="1">
    <source>
        <dbReference type="PROSITE-ProRule" id="PRU00047"/>
    </source>
</evidence>
<keyword evidence="1" id="KW-0862">Zinc</keyword>
<feature type="region of interest" description="Disordered" evidence="2">
    <location>
        <begin position="2694"/>
        <end position="2716"/>
    </location>
</feature>
<keyword evidence="1" id="KW-0479">Metal-binding</keyword>
<dbReference type="PANTHER" id="PTHR37984:SF5">
    <property type="entry name" value="PROTEIN NYNRIN-LIKE"/>
    <property type="match status" value="1"/>
</dbReference>
<feature type="transmembrane region" description="Helical" evidence="3">
    <location>
        <begin position="7"/>
        <end position="29"/>
    </location>
</feature>
<dbReference type="Proteomes" id="UP000601435">
    <property type="component" value="Unassembled WGS sequence"/>
</dbReference>
<keyword evidence="7" id="KW-1185">Reference proteome</keyword>
<feature type="region of interest" description="Disordered" evidence="2">
    <location>
        <begin position="940"/>
        <end position="1002"/>
    </location>
</feature>
<keyword evidence="3" id="KW-1133">Transmembrane helix</keyword>
<sequence>MTACCGFRIWMVLFMSGILTLFLYINAMFGEDDFRESKDPPENSQAELQEAARTKNVQPAAKLNLQPQMACLAMISVSTTASELQIRVEHLSRQHEYNFRNRYLIFDTKGEDLMGPMQEVADALVKGNFVDTWMTVDYSAAYKRGVNMSAQWDDVDKFRPGTFLGAWQGKGYGLGVPGLPPGPVAFATGRPSQAGLRPGAGSAPMSPVSPLAPGQPLLGTAALTFAATAPANVDGGQGVSGGQAATQPCGASIAGSAANALGAAGQPGSSSTSPGPQGVQSAFELLGRKAPSDRGHSSLDTSDAIVRALTMAVSGEKKLMPSWAGNASTLRAWLRQLSFWEVDNQVPKSRWGVKLFQAFPEGSIPRRIAEGLPMEVILSEAGYGAILTAVLEKFRPYLEAAAPAAVDAYFYSGERQRNETFSTFIAAKELAKQEVENLAGERIPDKIAGRILMRQANLTEAQRESMAIKHNALLGFDEVARALRPLDRPDALLKPMTSSSLVAAMENGSAVTYFQEEDYAETLPGGYYEEPEVDEHGEPYMFYEADREYDEEEALYIWAYNDAYNQLLLDMNPGEHSAYPAYQDVRRELQARRKGRQFYKPTEAKGKGKTKGRKGAPAFRGAKGRGRSQGRFGKGKGRGGHRGTADDLLSRTRCYGCGELGHFSRDCPNNQTASADQRANFVISQGQGALNRTFMHSKASFSPGPISIFAGVRTSAGQGLVDSAAEEGVIGSEAFSRLKATLQQQGLRPVLVKGPTGSCAGIGGSAEVSNIWDVPIGVCQTNGLLRVTEVKELVGMVIDYDREEVRTRQGLSDAFGYRGRPGSASRGASEDLLCDLVPCSGECKSLCTESWSRADDKCAIVVRMIVTARDQMVIDALTVDPAQKQWPCEPERCEHPEDQLRMRGNQAQYWWVCLSCGSRWERTEAAVAIAGQGAVPERVKPVYRTTAPPKLLPPPRSRNDLGTLTLEQARMAPATSASSTPPKSFSATRATGPGASNSAYPDKTILRKAIHKANAGAKEYPDTMFTEEPDYGSQKEPEASKSQGSSSMRALALFQPGSPVKDLERVDARGLRTATTTEWAHEGDNSSTVPKPAGRGQSNSGEVPSPSGALAGEPTELYAIDDSDQEERMDKTPSSFAMVDPAEQVQQAMARRGYKVACGLAILLSTLGQPPPLAASPSTKLPFERLEDAGFRVRRPLPRLFLLQFGVHFAPTPEDLRCEQAGASVLWCTNQRWDYDVKNGHNGIYYHHFLASTRKTTIYTNEGPEDFMYYKVLPVMTQVTDGDLQETCPAFVTGMVQGSSRATQGLLRQLPSATAAVAIHLVMPGPSLNILTNDKTLVRIFEAVAWHKCGWVSSDPEELEWCVRAFLECLCHPGVLHGNDHPAKPAVQATVDKHRHSFDALVQAVQLQTAATFRASVASSFGESEDSKVFAAFAENVAANTSRMVRGPTSRASFPAAVEPEMESGLQGEEEDEAVQEVRGALRPVTENSQVAAALEKVEDFRKHEPTGRFSLHPSLRRELFKVHRNLNHPAKDVFLRALRHSGVREDVLQWAKEFFVCPLCEAAKQTLPARPAHLAKALEFNAVVAIDLFYLSLFGTERIFLLCLDHGTGYLQVVQCEDAKALTVRRAFNKFWIAPYGVPEVLICDQGPEFAGEQFVEFVSQMGAAVHFTDAASPWKNGRAERAVGTFKRKLKVVLQETSASSEELDCVVAQVVAAHNSLSDRRGYSPNQRLFGRSLRLPGSLMATDRWDQEMIKAAAGDVVQRSWAIRDAARAAWIKEDDVTAVHRASAAQTRRSDVHAYSFQPGQWVFVWRKTGSRYGWVGPGALLAMTPGGNTWWVNMRGRLWKVSAEQLRPASSEEDLGAALVLELHRDLLDQIRQGVRSGYEDVTQEGEPPLDELEELFPDVFGEDDRPELPQPEGRPESAGDRPADDLTTTAGDNYSERPLPSEPNLSRRHSAASVPVDGNQGEPQRSSSSPATAPSSLPDRPPIRVDEASSGSMLLGPVRERRGPPVHNPYFAKETFLEEEIKPSVYLEVMAFDQPDVGGSNFLTSKGPKWTRLTTSGRTHLEPLKPQTTFGCQEAEASFCERDKCLYLTKAKTSFGQVEFSKLQGEERETFRKSRAKEMESLLANKAIRVLSLKESEEFRRNHPDYVLESRFVDRYKPVAISPADIEKAKKAAMDNEDLEPLEMTEDRSQPKSRWCVVGWADPHVHQIERSAPTPSSAAVNTVLQVNASRRWTTYVKDVKTAFLQSRPTSRKTPLACNQPRDECLPGLDPRQLILLLTEIYGLVSGPSWWRSSFLQRTGKLGYRVCPYEPCVLVLPAVEPQQPTQGLLVVEVDDVIEGGDERHRKLMATLESEITFGKVINLQQAETSYAGKSIKQLEDFSFVMHMDEYIYTRMSPIAMARKVLKKDVPNVKLDENEKSQLRGVLATLTWVGREARPDAAAASSILASTFPEPTVEVIYMANDMVRQLKQHPVKLRIHSIPEDRVRNLLISDAAFDTSGREKSQHGYLLGFTNDELNLGKVAPVSLMLWRSRRLRRKAASSMLCEALSLSAATGCLEKQDALWDALWLSNYEPRQRQRQEAEVLELQGRSTVISHESELFRDPRSVVVIDAKALYDSLLNDQAGECERSNLEVAVIKESLQVCRSRVRWVPHNFNPADSLTKYPGAHLEPLVRLLKASTFKVTDEQQTLQGGRQGLNRQKNQSWEDAPDWSPEISCQFTAAVKEAMQALRDNEGLVLIIPSFPGIASRRVRPRPTTRPISKFFNEQLKGDVKLEDTTCQHPFTLPGRSCLVDIHRYRRLPGRSQIFEYRCGGQLVRGIPCRSLKYVRKCGGLRTWEAAVECVICNSENTRQAHLSNWQKSWVQHAPLTSVRYDMARLKSDVIIIEAGREAADMGSEYKGLVP</sequence>
<reference evidence="6" key="1">
    <citation type="submission" date="2021-02" db="EMBL/GenBank/DDBJ databases">
        <authorList>
            <person name="Dougan E. K."/>
            <person name="Rhodes N."/>
            <person name="Thang M."/>
            <person name="Chan C."/>
        </authorList>
    </citation>
    <scope>NUCLEOTIDE SEQUENCE</scope>
</reference>
<evidence type="ECO:0000256" key="3">
    <source>
        <dbReference type="SAM" id="Phobius"/>
    </source>
</evidence>
<gene>
    <name evidence="6" type="primary">pol</name>
    <name evidence="6" type="ORF">SNEC2469_LOCUS18296</name>
</gene>
<dbReference type="SUPFAM" id="SSF53098">
    <property type="entry name" value="Ribonuclease H-like"/>
    <property type="match status" value="1"/>
</dbReference>
<dbReference type="InterPro" id="IPR001584">
    <property type="entry name" value="Integrase_cat-core"/>
</dbReference>
<dbReference type="InterPro" id="IPR001878">
    <property type="entry name" value="Znf_CCHC"/>
</dbReference>
<feature type="compositionally biased region" description="Low complexity" evidence="2">
    <location>
        <begin position="1974"/>
        <end position="1984"/>
    </location>
</feature>
<dbReference type="GO" id="GO:0015074">
    <property type="term" value="P:DNA integration"/>
    <property type="evidence" value="ECO:0007669"/>
    <property type="project" value="InterPro"/>
</dbReference>
<dbReference type="InterPro" id="IPR036397">
    <property type="entry name" value="RNaseH_sf"/>
</dbReference>
<feature type="region of interest" description="Disordered" evidence="2">
    <location>
        <begin position="1074"/>
        <end position="1114"/>
    </location>
</feature>
<feature type="region of interest" description="Disordered" evidence="2">
    <location>
        <begin position="592"/>
        <end position="645"/>
    </location>
</feature>
<dbReference type="OrthoDB" id="444601at2759"/>
<feature type="compositionally biased region" description="Polar residues" evidence="2">
    <location>
        <begin position="2694"/>
        <end position="2712"/>
    </location>
</feature>
<feature type="domain" description="CCHC-type" evidence="4">
    <location>
        <begin position="653"/>
        <end position="669"/>
    </location>
</feature>
<dbReference type="InterPro" id="IPR050951">
    <property type="entry name" value="Retrovirus_Pol_polyprotein"/>
</dbReference>
<dbReference type="Pfam" id="PF00098">
    <property type="entry name" value="zf-CCHC"/>
    <property type="match status" value="1"/>
</dbReference>
<dbReference type="PROSITE" id="PS50994">
    <property type="entry name" value="INTEGRASE"/>
    <property type="match status" value="1"/>
</dbReference>
<keyword evidence="3" id="KW-0472">Membrane</keyword>
<dbReference type="PROSITE" id="PS50158">
    <property type="entry name" value="ZF_CCHC"/>
    <property type="match status" value="1"/>
</dbReference>
<evidence type="ECO:0000259" key="4">
    <source>
        <dbReference type="PROSITE" id="PS50158"/>
    </source>
</evidence>
<feature type="compositionally biased region" description="Low complexity" evidence="2">
    <location>
        <begin position="972"/>
        <end position="988"/>
    </location>
</feature>
<dbReference type="GO" id="GO:0003676">
    <property type="term" value="F:nucleic acid binding"/>
    <property type="evidence" value="ECO:0007669"/>
    <property type="project" value="InterPro"/>
</dbReference>
<evidence type="ECO:0000313" key="6">
    <source>
        <dbReference type="EMBL" id="CAE7647427.1"/>
    </source>
</evidence>
<evidence type="ECO:0000313" key="7">
    <source>
        <dbReference type="Proteomes" id="UP000601435"/>
    </source>
</evidence>
<accession>A0A812VX31</accession>
<dbReference type="GO" id="GO:0008270">
    <property type="term" value="F:zinc ion binding"/>
    <property type="evidence" value="ECO:0007669"/>
    <property type="project" value="UniProtKB-KW"/>
</dbReference>
<dbReference type="Gene3D" id="4.10.60.10">
    <property type="entry name" value="Zinc finger, CCHC-type"/>
    <property type="match status" value="1"/>
</dbReference>
<protein>
    <submittedName>
        <fullName evidence="6">Pol protein</fullName>
    </submittedName>
</protein>
<dbReference type="EMBL" id="CAJNJA010030698">
    <property type="protein sequence ID" value="CAE7647427.1"/>
    <property type="molecule type" value="Genomic_DNA"/>
</dbReference>
<name>A0A812VX31_9DINO</name>
<organism evidence="6 7">
    <name type="scientific">Symbiodinium necroappetens</name>
    <dbReference type="NCBI Taxonomy" id="1628268"/>
    <lineage>
        <taxon>Eukaryota</taxon>
        <taxon>Sar</taxon>
        <taxon>Alveolata</taxon>
        <taxon>Dinophyceae</taxon>
        <taxon>Suessiales</taxon>
        <taxon>Symbiodiniaceae</taxon>
        <taxon>Symbiodinium</taxon>
    </lineage>
</organism>
<dbReference type="InterPro" id="IPR012337">
    <property type="entry name" value="RNaseH-like_sf"/>
</dbReference>
<feature type="region of interest" description="Disordered" evidence="2">
    <location>
        <begin position="1017"/>
        <end position="1047"/>
    </location>
</feature>
<dbReference type="InterPro" id="IPR036875">
    <property type="entry name" value="Znf_CCHC_sf"/>
</dbReference>
<dbReference type="Gene3D" id="3.30.420.10">
    <property type="entry name" value="Ribonuclease H-like superfamily/Ribonuclease H"/>
    <property type="match status" value="1"/>
</dbReference>
<feature type="compositionally biased region" description="Basic residues" evidence="2">
    <location>
        <begin position="622"/>
        <end position="641"/>
    </location>
</feature>
<dbReference type="PANTHER" id="PTHR37984">
    <property type="entry name" value="PROTEIN CBG26694"/>
    <property type="match status" value="1"/>
</dbReference>
<feature type="compositionally biased region" description="Basic and acidic residues" evidence="2">
    <location>
        <begin position="1910"/>
        <end position="1932"/>
    </location>
</feature>
<dbReference type="SMART" id="SM00343">
    <property type="entry name" value="ZnF_C2HC"/>
    <property type="match status" value="1"/>
</dbReference>
<evidence type="ECO:0000259" key="5">
    <source>
        <dbReference type="PROSITE" id="PS50994"/>
    </source>
</evidence>
<dbReference type="SUPFAM" id="SSF57756">
    <property type="entry name" value="Retrovirus zinc finger-like domains"/>
    <property type="match status" value="1"/>
</dbReference>
<keyword evidence="3" id="KW-0812">Transmembrane</keyword>
<feature type="region of interest" description="Disordered" evidence="2">
    <location>
        <begin position="1908"/>
        <end position="2011"/>
    </location>
</feature>
<keyword evidence="1" id="KW-0863">Zinc-finger</keyword>
<feature type="domain" description="Integrase catalytic" evidence="5">
    <location>
        <begin position="1568"/>
        <end position="1736"/>
    </location>
</feature>
<proteinExistence type="predicted"/>
<comment type="caution">
    <text evidence="6">The sequence shown here is derived from an EMBL/GenBank/DDBJ whole genome shotgun (WGS) entry which is preliminary data.</text>
</comment>
<evidence type="ECO:0000256" key="2">
    <source>
        <dbReference type="SAM" id="MobiDB-lite"/>
    </source>
</evidence>